<evidence type="ECO:0000259" key="3">
    <source>
        <dbReference type="PROSITE" id="PS51175"/>
    </source>
</evidence>
<accession>A0A060ZRV5</accession>
<sequence>MTAGNNGSGTPENDDPFAYLYRSEGDQGNEGGQSGQPGAAPRTGGYGYPGPAQPGVPRTSYNQVRAVGERNYGQQIPNQQPQQGYGQQGYGQQGGHGRQNAHYAAPETLPGGAPRQPGAAAPRGGHGGGGRGPNSKGLLIGAIAVVAVVLVGIGVAMITNGDDNKGDQADPTGQPTAGSSVRPRQPSGPAKGPGDEKLPTTDAAKMKLTGGAAAASDIKGAKAAGGTYVGGLNTPGSSATWNLDVAKAKSYRLYVTYGVPGEDQSMSLTINGKKETRPLNMKNFSGAPKGDYEKGWTETWSIVQLAKGTNTITVSCDPGDKCDANIDQMWLAKGKG</sequence>
<dbReference type="SUPFAM" id="SSF49785">
    <property type="entry name" value="Galactose-binding domain-like"/>
    <property type="match status" value="1"/>
</dbReference>
<dbReference type="Pfam" id="PF16990">
    <property type="entry name" value="CBM_35"/>
    <property type="match status" value="1"/>
</dbReference>
<organism evidence="4">
    <name type="scientific">Streptomyces iranensis</name>
    <dbReference type="NCBI Taxonomy" id="576784"/>
    <lineage>
        <taxon>Bacteria</taxon>
        <taxon>Bacillati</taxon>
        <taxon>Actinomycetota</taxon>
        <taxon>Actinomycetes</taxon>
        <taxon>Kitasatosporales</taxon>
        <taxon>Streptomycetaceae</taxon>
        <taxon>Streptomyces</taxon>
        <taxon>Streptomyces violaceusniger group</taxon>
    </lineage>
</organism>
<feature type="domain" description="CBM6" evidence="3">
    <location>
        <begin position="199"/>
        <end position="332"/>
    </location>
</feature>
<feature type="transmembrane region" description="Helical" evidence="2">
    <location>
        <begin position="138"/>
        <end position="158"/>
    </location>
</feature>
<evidence type="ECO:0000313" key="4">
    <source>
        <dbReference type="EMBL" id="CDR08937.1"/>
    </source>
</evidence>
<feature type="compositionally biased region" description="Low complexity" evidence="1">
    <location>
        <begin position="71"/>
        <end position="85"/>
    </location>
</feature>
<keyword evidence="2" id="KW-0812">Transmembrane</keyword>
<dbReference type="AlphaFoldDB" id="A0A060ZRV5"/>
<dbReference type="Proteomes" id="UP000756710">
    <property type="component" value="Unassembled WGS sequence"/>
</dbReference>
<dbReference type="HOGENOM" id="CLU_888311_0_0_11"/>
<dbReference type="InterPro" id="IPR008979">
    <property type="entry name" value="Galactose-bd-like_sf"/>
</dbReference>
<feature type="compositionally biased region" description="Low complexity" evidence="1">
    <location>
        <begin position="110"/>
        <end position="123"/>
    </location>
</feature>
<dbReference type="Gene3D" id="2.60.120.260">
    <property type="entry name" value="Galactose-binding domain-like"/>
    <property type="match status" value="1"/>
</dbReference>
<dbReference type="PROSITE" id="PS51175">
    <property type="entry name" value="CBM6"/>
    <property type="match status" value="1"/>
</dbReference>
<reference evidence="5 6" key="2">
    <citation type="submission" date="2021-03" db="EMBL/GenBank/DDBJ databases">
        <title>Genomic Encyclopedia of Type Strains, Phase IV (KMG-IV): sequencing the most valuable type-strain genomes for metagenomic binning, comparative biology and taxonomic classification.</title>
        <authorList>
            <person name="Goeker M."/>
        </authorList>
    </citation>
    <scope>NUCLEOTIDE SEQUENCE [LARGE SCALE GENOMIC DNA]</scope>
    <source>
        <strain evidence="5 6">DSM 41954</strain>
    </source>
</reference>
<evidence type="ECO:0000256" key="1">
    <source>
        <dbReference type="SAM" id="MobiDB-lite"/>
    </source>
</evidence>
<dbReference type="EMBL" id="LK022848">
    <property type="protein sequence ID" value="CDR08937.1"/>
    <property type="molecule type" value="Genomic_DNA"/>
</dbReference>
<name>A0A060ZRV5_9ACTN</name>
<evidence type="ECO:0000313" key="6">
    <source>
        <dbReference type="Proteomes" id="UP000756710"/>
    </source>
</evidence>
<dbReference type="GO" id="GO:0030246">
    <property type="term" value="F:carbohydrate binding"/>
    <property type="evidence" value="ECO:0007669"/>
    <property type="project" value="InterPro"/>
</dbReference>
<keyword evidence="6" id="KW-1185">Reference proteome</keyword>
<feature type="region of interest" description="Disordered" evidence="1">
    <location>
        <begin position="1"/>
        <end position="132"/>
    </location>
</feature>
<dbReference type="EMBL" id="JAGGLR010000015">
    <property type="protein sequence ID" value="MBP2064375.1"/>
    <property type="molecule type" value="Genomic_DNA"/>
</dbReference>
<reference evidence="4" key="1">
    <citation type="submission" date="2014-05" db="EMBL/GenBank/DDBJ databases">
        <authorList>
            <person name="Horn Fabian"/>
        </authorList>
    </citation>
    <scope>NUCLEOTIDE SEQUENCE</scope>
</reference>
<protein>
    <submittedName>
        <fullName evidence="4">Dimeric protein</fullName>
    </submittedName>
</protein>
<feature type="compositionally biased region" description="Polar residues" evidence="1">
    <location>
        <begin position="1"/>
        <end position="11"/>
    </location>
</feature>
<dbReference type="InterPro" id="IPR005084">
    <property type="entry name" value="CBM6"/>
</dbReference>
<feature type="compositionally biased region" description="Gly residues" evidence="1">
    <location>
        <begin position="86"/>
        <end position="97"/>
    </location>
</feature>
<gene>
    <name evidence="5" type="ORF">J2Z30_005398</name>
    <name evidence="4" type="ORF">SIRAN5577</name>
</gene>
<feature type="region of interest" description="Disordered" evidence="1">
    <location>
        <begin position="160"/>
        <end position="201"/>
    </location>
</feature>
<proteinExistence type="predicted"/>
<dbReference type="RefSeq" id="WP_044573591.1">
    <property type="nucleotide sequence ID" value="NZ_BAABDR010000022.1"/>
</dbReference>
<evidence type="ECO:0000313" key="5">
    <source>
        <dbReference type="EMBL" id="MBP2064375.1"/>
    </source>
</evidence>
<keyword evidence="2" id="KW-0472">Membrane</keyword>
<evidence type="ECO:0000256" key="2">
    <source>
        <dbReference type="SAM" id="Phobius"/>
    </source>
</evidence>
<keyword evidence="2" id="KW-1133">Transmembrane helix</keyword>